<protein>
    <recommendedName>
        <fullName evidence="4">Methyltransferase type 11 domain-containing protein</fullName>
    </recommendedName>
</protein>
<evidence type="ECO:0000313" key="2">
    <source>
        <dbReference type="EMBL" id="TFY75325.1"/>
    </source>
</evidence>
<feature type="region of interest" description="Disordered" evidence="1">
    <location>
        <begin position="1"/>
        <end position="21"/>
    </location>
</feature>
<keyword evidence="3" id="KW-1185">Reference proteome</keyword>
<accession>A0A4Y9ZL22</accession>
<reference evidence="2 3" key="1">
    <citation type="submission" date="2019-02" db="EMBL/GenBank/DDBJ databases">
        <title>Genome sequencing of the rare red list fungi Hericium alpestre (H. flagellum).</title>
        <authorList>
            <person name="Buettner E."/>
            <person name="Kellner H."/>
        </authorList>
    </citation>
    <scope>NUCLEOTIDE SEQUENCE [LARGE SCALE GENOMIC DNA]</scope>
    <source>
        <strain evidence="2 3">DSM 108284</strain>
    </source>
</reference>
<proteinExistence type="predicted"/>
<dbReference type="SUPFAM" id="SSF53335">
    <property type="entry name" value="S-adenosyl-L-methionine-dependent methyltransferases"/>
    <property type="match status" value="1"/>
</dbReference>
<organism evidence="2 3">
    <name type="scientific">Hericium alpestre</name>
    <dbReference type="NCBI Taxonomy" id="135208"/>
    <lineage>
        <taxon>Eukaryota</taxon>
        <taxon>Fungi</taxon>
        <taxon>Dikarya</taxon>
        <taxon>Basidiomycota</taxon>
        <taxon>Agaricomycotina</taxon>
        <taxon>Agaricomycetes</taxon>
        <taxon>Russulales</taxon>
        <taxon>Hericiaceae</taxon>
        <taxon>Hericium</taxon>
    </lineage>
</organism>
<gene>
    <name evidence="2" type="ORF">EWM64_g8687</name>
</gene>
<name>A0A4Y9ZL22_9AGAM</name>
<dbReference type="Gene3D" id="3.40.50.150">
    <property type="entry name" value="Vaccinia Virus protein VP39"/>
    <property type="match status" value="1"/>
</dbReference>
<sequence length="220" mass="24124">MSVAVGQTPVPPKSASAGYGLATDENDWDRLDAMHNGINQFLAKKLTPARHIAHPCLPALARAPEHAARQFPNAEVTGGDINHFCPVKADLIITSPVPANTKFQQLDLRQPLPFEPGSFDVVHIRFVLCHLLHGHTLIPRLADLVAPGGWLLIDDVDMPLGIEGDVRALKQAMNAFHSYMHSDNQNGRLGSVLEPTLHQSRKFAEASLMCFYFILLTGRS</sequence>
<dbReference type="Pfam" id="PF13489">
    <property type="entry name" value="Methyltransf_23"/>
    <property type="match status" value="1"/>
</dbReference>
<evidence type="ECO:0000313" key="3">
    <source>
        <dbReference type="Proteomes" id="UP000298061"/>
    </source>
</evidence>
<dbReference type="AlphaFoldDB" id="A0A4Y9ZL22"/>
<dbReference type="EMBL" id="SFCI01001623">
    <property type="protein sequence ID" value="TFY75325.1"/>
    <property type="molecule type" value="Genomic_DNA"/>
</dbReference>
<dbReference type="InterPro" id="IPR029063">
    <property type="entry name" value="SAM-dependent_MTases_sf"/>
</dbReference>
<dbReference type="OrthoDB" id="506498at2759"/>
<dbReference type="CDD" id="cd02440">
    <property type="entry name" value="AdoMet_MTases"/>
    <property type="match status" value="1"/>
</dbReference>
<comment type="caution">
    <text evidence="2">The sequence shown here is derived from an EMBL/GenBank/DDBJ whole genome shotgun (WGS) entry which is preliminary data.</text>
</comment>
<dbReference type="Proteomes" id="UP000298061">
    <property type="component" value="Unassembled WGS sequence"/>
</dbReference>
<evidence type="ECO:0008006" key="4">
    <source>
        <dbReference type="Google" id="ProtNLM"/>
    </source>
</evidence>
<evidence type="ECO:0000256" key="1">
    <source>
        <dbReference type="SAM" id="MobiDB-lite"/>
    </source>
</evidence>